<protein>
    <submittedName>
        <fullName evidence="2">Amino acid ABC transporter substrate-binding protein</fullName>
    </submittedName>
</protein>
<keyword evidence="1" id="KW-0732">Signal</keyword>
<dbReference type="PANTHER" id="PTHR35936:SF34">
    <property type="entry name" value="ABC TRANSPORTER EXTRACELLULAR-BINDING PROTEIN YCKB-RELATED"/>
    <property type="match status" value="1"/>
</dbReference>
<dbReference type="OrthoDB" id="9775197at2"/>
<dbReference type="Proteomes" id="UP000238358">
    <property type="component" value="Chromosome"/>
</dbReference>
<evidence type="ECO:0000313" key="2">
    <source>
        <dbReference type="EMBL" id="AVO26716.1"/>
    </source>
</evidence>
<dbReference type="CDD" id="cd00996">
    <property type="entry name" value="PBP2_AatB_like"/>
    <property type="match status" value="1"/>
</dbReference>
<dbReference type="InterPro" id="IPR001638">
    <property type="entry name" value="Solute-binding_3/MltF_N"/>
</dbReference>
<dbReference type="EMBL" id="CP027569">
    <property type="protein sequence ID" value="AVO26716.1"/>
    <property type="molecule type" value="Genomic_DNA"/>
</dbReference>
<evidence type="ECO:0000313" key="3">
    <source>
        <dbReference type="Proteomes" id="UP000238358"/>
    </source>
</evidence>
<dbReference type="Pfam" id="PF00497">
    <property type="entry name" value="SBP_bac_3"/>
    <property type="match status" value="1"/>
</dbReference>
<dbReference type="RefSeq" id="WP_014015173.1">
    <property type="nucleotide sequence ID" value="NZ_CATZAM010000002.1"/>
</dbReference>
<dbReference type="GeneID" id="97491136"/>
<proteinExistence type="predicted"/>
<dbReference type="AlphaFoldDB" id="A0A1M6M916"/>
<accession>A0A1M6M916</accession>
<dbReference type="Gene3D" id="3.40.190.10">
    <property type="entry name" value="Periplasmic binding protein-like II"/>
    <property type="match status" value="2"/>
</dbReference>
<dbReference type="SMART" id="SM00062">
    <property type="entry name" value="PBPb"/>
    <property type="match status" value="1"/>
</dbReference>
<evidence type="ECO:0000256" key="1">
    <source>
        <dbReference type="ARBA" id="ARBA00022729"/>
    </source>
</evidence>
<gene>
    <name evidence="2" type="ORF">C6Y28_03285</name>
</gene>
<dbReference type="PANTHER" id="PTHR35936">
    <property type="entry name" value="MEMBRANE-BOUND LYTIC MUREIN TRANSGLYCOSYLASE F"/>
    <property type="match status" value="1"/>
</dbReference>
<name>A0A1M6M916_MEGEL</name>
<dbReference type="SUPFAM" id="SSF53850">
    <property type="entry name" value="Periplasmic binding protein-like II"/>
    <property type="match status" value="1"/>
</dbReference>
<dbReference type="PROSITE" id="PS51257">
    <property type="entry name" value="PROKAR_LIPOPROTEIN"/>
    <property type="match status" value="1"/>
</dbReference>
<organism evidence="2 3">
    <name type="scientific">Megasphaera elsdenii</name>
    <dbReference type="NCBI Taxonomy" id="907"/>
    <lineage>
        <taxon>Bacteria</taxon>
        <taxon>Bacillati</taxon>
        <taxon>Bacillota</taxon>
        <taxon>Negativicutes</taxon>
        <taxon>Veillonellales</taxon>
        <taxon>Veillonellaceae</taxon>
        <taxon>Megasphaera</taxon>
    </lineage>
</organism>
<reference evidence="2 3" key="1">
    <citation type="journal article" date="2018" name="Genome Announc.">
        <title>Complete genomes of two Megasphaera elsdenii strains, NCIMB 702410 and ATCC 25940.</title>
        <authorList>
            <person name="Hatmaker E.A."/>
            <person name="O'Dell K."/>
            <person name="Riley L.A."/>
            <person name="Klingeman D.M."/>
            <person name="Guss A.M."/>
        </authorList>
    </citation>
    <scope>NUCLEOTIDE SEQUENCE [LARGE SCALE GENOMIC DNA]</scope>
    <source>
        <strain evidence="2 3">NCIMB702410</strain>
    </source>
</reference>
<sequence length="265" mass="29230">MEWRKYAAAGMAALLTATFVAGCGADKQTDKGATAQKGKIVIGLDDNFPPFGFHDESGELVGFDIDMAKEASKRLGMEVEFKPIDWDSKETELKSKKIDAIWNGLSITPEREQNILFSRPYENGPQILLVKNDSPIQGKADLAGKIVGTQQGSTGLEAIEAEPELRDSFKELKQYSDNVTSFMDLEVGRIDAVVVAQTTAAYFIKKNNAPFRIIDVGYPDIPSGVGMRKDDTELKARIDKVLEDMHNDGTSKKISEKWFGIDVTM</sequence>